<dbReference type="PANTHER" id="PTHR46825:SF15">
    <property type="entry name" value="BETA-LACTAMASE-RELATED DOMAIN-CONTAINING PROTEIN"/>
    <property type="match status" value="1"/>
</dbReference>
<dbReference type="PANTHER" id="PTHR46825">
    <property type="entry name" value="D-ALANYL-D-ALANINE-CARBOXYPEPTIDASE/ENDOPEPTIDASE AMPH"/>
    <property type="match status" value="1"/>
</dbReference>
<accession>A0A6C2YSX0</accession>
<dbReference type="InterPro" id="IPR001466">
    <property type="entry name" value="Beta-lactam-related"/>
</dbReference>
<feature type="domain" description="Peptidase S12 Pab87-related C-terminal" evidence="2">
    <location>
        <begin position="409"/>
        <end position="464"/>
    </location>
</feature>
<evidence type="ECO:0000259" key="1">
    <source>
        <dbReference type="Pfam" id="PF00144"/>
    </source>
</evidence>
<dbReference type="InParanoid" id="A0A6C2YSX0"/>
<dbReference type="AlphaFoldDB" id="A0A6C2YSX0"/>
<sequence length="506" mass="56640">MRRFAMIALILSLGIPHLSRGETPPAPPSSQTLATIIETTRNAWKVPGVAVVIVRDNTVIYCDAHGVRDASRPDPLTTDHVFPMASCSKAFTTMLLAMLSEEDKLRWDDSVRRHLPDFRLQDPQANLLVNVRDLVTHRAGLGTFDLLWYRAPWSTREMIARLGELPPAYPFRQGFAYQSVMVTAAGEVAAAAGGKPWAELVRERIFQPLEMTDAWTDTRSIPVSRRAVGHIRTPMGEIVAVPWYDQPEANAAGSVHLSANACIPWLKLLANRGTFAQKRLISESTFNQLRQPITRMPFSGLERALAPDCERMDYGLGWVLQSYRGHAMMLHGGTIDGFRTQITILPDQRLGIALLNNLHSNRMNQMLSNSLVDAVLGLPAKDWNTIGLTAVSAEERAEQKRLSKQAAERNPDAIPNAPLAAYTGIYRNALFGTARIELHNGRLQWQHHGFRQPLSHDAFDTFTFVDPFLGREQFRFGLRPDRVVLGVMAFDIPFERISNLPQPMMP</sequence>
<protein>
    <recommendedName>
        <fullName evidence="5">Beta-lactamase-related domain-containing protein</fullName>
    </recommendedName>
</protein>
<reference evidence="3" key="1">
    <citation type="submission" date="2019-04" db="EMBL/GenBank/DDBJ databases">
        <authorList>
            <consortium name="Science for Life Laboratories"/>
        </authorList>
    </citation>
    <scope>NUCLEOTIDE SEQUENCE</scope>
    <source>
        <strain evidence="3">MBLW1</strain>
    </source>
</reference>
<dbReference type="RefSeq" id="WP_162659855.1">
    <property type="nucleotide sequence ID" value="NZ_LR593887.1"/>
</dbReference>
<dbReference type="KEGG" id="tim:GMBLW1_43650"/>
<dbReference type="InterPro" id="IPR050491">
    <property type="entry name" value="AmpC-like"/>
</dbReference>
<dbReference type="Gene3D" id="3.40.710.10">
    <property type="entry name" value="DD-peptidase/beta-lactamase superfamily"/>
    <property type="match status" value="1"/>
</dbReference>
<gene>
    <name evidence="3" type="ORF">GMBLW1_43650</name>
</gene>
<keyword evidence="4" id="KW-1185">Reference proteome</keyword>
<dbReference type="SUPFAM" id="SSF56601">
    <property type="entry name" value="beta-lactamase/transpeptidase-like"/>
    <property type="match status" value="1"/>
</dbReference>
<dbReference type="EMBL" id="LR593887">
    <property type="protein sequence ID" value="VTS07016.1"/>
    <property type="molecule type" value="Genomic_DNA"/>
</dbReference>
<dbReference type="Gene3D" id="2.40.128.600">
    <property type="match status" value="1"/>
</dbReference>
<feature type="domain" description="Beta-lactamase-related" evidence="1">
    <location>
        <begin position="40"/>
        <end position="360"/>
    </location>
</feature>
<dbReference type="InterPro" id="IPR012338">
    <property type="entry name" value="Beta-lactam/transpept-like"/>
</dbReference>
<evidence type="ECO:0000259" key="2">
    <source>
        <dbReference type="Pfam" id="PF11954"/>
    </source>
</evidence>
<dbReference type="Pfam" id="PF11954">
    <property type="entry name" value="DUF3471"/>
    <property type="match status" value="1"/>
</dbReference>
<proteinExistence type="predicted"/>
<evidence type="ECO:0000313" key="3">
    <source>
        <dbReference type="EMBL" id="VIP04828.1"/>
    </source>
</evidence>
<dbReference type="Pfam" id="PF00144">
    <property type="entry name" value="Beta-lactamase"/>
    <property type="match status" value="1"/>
</dbReference>
<organism evidence="3">
    <name type="scientific">Tuwongella immobilis</name>
    <dbReference type="NCBI Taxonomy" id="692036"/>
    <lineage>
        <taxon>Bacteria</taxon>
        <taxon>Pseudomonadati</taxon>
        <taxon>Planctomycetota</taxon>
        <taxon>Planctomycetia</taxon>
        <taxon>Gemmatales</taxon>
        <taxon>Gemmataceae</taxon>
        <taxon>Tuwongella</taxon>
    </lineage>
</organism>
<dbReference type="EMBL" id="LR586016">
    <property type="protein sequence ID" value="VIP04828.1"/>
    <property type="molecule type" value="Genomic_DNA"/>
</dbReference>
<dbReference type="FunCoup" id="A0A6C2YSX0">
    <property type="interactions" value="146"/>
</dbReference>
<evidence type="ECO:0000313" key="4">
    <source>
        <dbReference type="Proteomes" id="UP000464378"/>
    </source>
</evidence>
<dbReference type="Proteomes" id="UP000464378">
    <property type="component" value="Chromosome"/>
</dbReference>
<dbReference type="InterPro" id="IPR021860">
    <property type="entry name" value="Peptidase_S12_Pab87-rel_C"/>
</dbReference>
<evidence type="ECO:0008006" key="5">
    <source>
        <dbReference type="Google" id="ProtNLM"/>
    </source>
</evidence>
<name>A0A6C2YSX0_9BACT</name>